<reference evidence="1 2" key="1">
    <citation type="submission" date="2017-05" db="EMBL/GenBank/DDBJ databases">
        <authorList>
            <person name="Varghese N."/>
            <person name="Submissions S."/>
        </authorList>
    </citation>
    <scope>NUCLEOTIDE SEQUENCE [LARGE SCALE GENOMIC DNA]</scope>
    <source>
        <strain evidence="1 2">DSM 19036</strain>
    </source>
</reference>
<dbReference type="Pfam" id="PF13618">
    <property type="entry name" value="Gluconate_2-dh3"/>
    <property type="match status" value="1"/>
</dbReference>
<organism evidence="1 2">
    <name type="scientific">Pedobacter westerhofensis</name>
    <dbReference type="NCBI Taxonomy" id="425512"/>
    <lineage>
        <taxon>Bacteria</taxon>
        <taxon>Pseudomonadati</taxon>
        <taxon>Bacteroidota</taxon>
        <taxon>Sphingobacteriia</taxon>
        <taxon>Sphingobacteriales</taxon>
        <taxon>Sphingobacteriaceae</taxon>
        <taxon>Pedobacter</taxon>
    </lineage>
</organism>
<dbReference type="OrthoDB" id="6385145at2"/>
<sequence length="191" mass="21562">MDRRTYLKGIFAAGVLGTASFSLFKWFDLNKPIDASALWDKKALIAEMAEMIIPRTDTPGAKDANVHTYIINVILNCNPVRQQHKFYYGLEDLEKYAQDQYGKDFLKCDASQKQSILEHSAKNAEYSNRILNKINNKLLGQSFFSKLKSLTVEGYCLSMAGATQGLAYDYIPGKFEACIPLKPNQKSWATK</sequence>
<gene>
    <name evidence="1" type="ORF">SAMN06265348_107111</name>
</gene>
<evidence type="ECO:0000313" key="1">
    <source>
        <dbReference type="EMBL" id="SMO79511.1"/>
    </source>
</evidence>
<dbReference type="AlphaFoldDB" id="A0A521E7W8"/>
<accession>A0A521E7W8</accession>
<dbReference type="InterPro" id="IPR027056">
    <property type="entry name" value="Gluconate_2DH_su3"/>
</dbReference>
<name>A0A521E7W8_9SPHI</name>
<dbReference type="EMBL" id="FXTN01000007">
    <property type="protein sequence ID" value="SMO79511.1"/>
    <property type="molecule type" value="Genomic_DNA"/>
</dbReference>
<evidence type="ECO:0000313" key="2">
    <source>
        <dbReference type="Proteomes" id="UP000320300"/>
    </source>
</evidence>
<proteinExistence type="predicted"/>
<dbReference type="RefSeq" id="WP_142528945.1">
    <property type="nucleotide sequence ID" value="NZ_CBCSJO010000007.1"/>
</dbReference>
<protein>
    <submittedName>
        <fullName evidence="1">Gluconate 2-dehydrogenase subunit 3</fullName>
    </submittedName>
</protein>
<dbReference type="Proteomes" id="UP000320300">
    <property type="component" value="Unassembled WGS sequence"/>
</dbReference>
<keyword evidence="2" id="KW-1185">Reference proteome</keyword>